<dbReference type="InterPro" id="IPR000719">
    <property type="entry name" value="Prot_kinase_dom"/>
</dbReference>
<evidence type="ECO:0000256" key="4">
    <source>
        <dbReference type="ARBA" id="ARBA00022741"/>
    </source>
</evidence>
<evidence type="ECO:0000256" key="10">
    <source>
        <dbReference type="SAM" id="MobiDB-lite"/>
    </source>
</evidence>
<comment type="catalytic activity">
    <reaction evidence="7">
        <text>L-threonyl-[protein] + ATP = O-phospho-L-threonyl-[protein] + ADP + H(+)</text>
        <dbReference type="Rhea" id="RHEA:46608"/>
        <dbReference type="Rhea" id="RHEA-COMP:11060"/>
        <dbReference type="Rhea" id="RHEA-COMP:11605"/>
        <dbReference type="ChEBI" id="CHEBI:15378"/>
        <dbReference type="ChEBI" id="CHEBI:30013"/>
        <dbReference type="ChEBI" id="CHEBI:30616"/>
        <dbReference type="ChEBI" id="CHEBI:61977"/>
        <dbReference type="ChEBI" id="CHEBI:456216"/>
        <dbReference type="EC" id="2.7.11.1"/>
    </reaction>
</comment>
<dbReference type="PANTHER" id="PTHR44899">
    <property type="entry name" value="CAMK FAMILY PROTEIN KINASE"/>
    <property type="match status" value="1"/>
</dbReference>
<dbReference type="EMBL" id="KK583191">
    <property type="protein sequence ID" value="KDO34413.1"/>
    <property type="molecule type" value="Genomic_DNA"/>
</dbReference>
<evidence type="ECO:0000256" key="2">
    <source>
        <dbReference type="ARBA" id="ARBA00022527"/>
    </source>
</evidence>
<dbReference type="InterPro" id="IPR017441">
    <property type="entry name" value="Protein_kinase_ATP_BS"/>
</dbReference>
<feature type="binding site" evidence="9">
    <location>
        <position position="90"/>
    </location>
    <ligand>
        <name>ATP</name>
        <dbReference type="ChEBI" id="CHEBI:30616"/>
    </ligand>
</feature>
<dbReference type="InterPro" id="IPR011009">
    <property type="entry name" value="Kinase-like_dom_sf"/>
</dbReference>
<evidence type="ECO:0000256" key="8">
    <source>
        <dbReference type="ARBA" id="ARBA00048679"/>
    </source>
</evidence>
<dbReference type="Proteomes" id="UP000030745">
    <property type="component" value="Unassembled WGS sequence"/>
</dbReference>
<feature type="compositionally biased region" description="Polar residues" evidence="10">
    <location>
        <begin position="353"/>
        <end position="363"/>
    </location>
</feature>
<dbReference type="GO" id="GO:0005524">
    <property type="term" value="F:ATP binding"/>
    <property type="evidence" value="ECO:0007669"/>
    <property type="project" value="UniProtKB-UniRule"/>
</dbReference>
<keyword evidence="6 9" id="KW-0067">ATP-binding</keyword>
<dbReference type="OrthoDB" id="248923at2759"/>
<name>A0A067CV70_SAPPC</name>
<dbReference type="PANTHER" id="PTHR44899:SF6">
    <property type="entry name" value="SERINE_THREONINE PROTEIN KINASE"/>
    <property type="match status" value="1"/>
</dbReference>
<keyword evidence="5 12" id="KW-0418">Kinase</keyword>
<evidence type="ECO:0000256" key="3">
    <source>
        <dbReference type="ARBA" id="ARBA00022679"/>
    </source>
</evidence>
<dbReference type="GeneID" id="24124133"/>
<keyword evidence="13" id="KW-1185">Reference proteome</keyword>
<protein>
    <recommendedName>
        <fullName evidence="1">non-specific serine/threonine protein kinase</fullName>
        <ecNumber evidence="1">2.7.11.1</ecNumber>
    </recommendedName>
</protein>
<dbReference type="RefSeq" id="XP_012195147.1">
    <property type="nucleotide sequence ID" value="XM_012339757.1"/>
</dbReference>
<evidence type="ECO:0000256" key="1">
    <source>
        <dbReference type="ARBA" id="ARBA00012513"/>
    </source>
</evidence>
<dbReference type="Pfam" id="PF00069">
    <property type="entry name" value="Pkinase"/>
    <property type="match status" value="1"/>
</dbReference>
<evidence type="ECO:0000313" key="13">
    <source>
        <dbReference type="Proteomes" id="UP000030745"/>
    </source>
</evidence>
<dbReference type="KEGG" id="spar:SPRG_01549"/>
<evidence type="ECO:0000256" key="5">
    <source>
        <dbReference type="ARBA" id="ARBA00022777"/>
    </source>
</evidence>
<dbReference type="InterPro" id="IPR008271">
    <property type="entry name" value="Ser/Thr_kinase_AS"/>
</dbReference>
<sequence length="740" mass="82574">MDARRGFITLSLVRFEHKTCVSVIRTTLQSVAADRERSGCMEAFSDAQVALFASGGALTDYAILKPIGKGKFSVVYRAKRMADDVLVALKKIAIDVMDKRAREKTLKEVRLVQSVHHPNIIQYLDAFIAGNELCIAFEWAEAGDLKRQIRKANEKDTRFDERLVWKYFAQIAAAIDHMHTHRIMHRDIKPANIFLTSSGQVKVGDLGLGRHLSENTMEAHSKVGTPLYMSPEVLRGDGYDWKCDVWSLGCILYELAMLRSPFKSEGLNLYGLFQKVNKGEYDPVSDIYSDALRSLVTQMLSLNANDRPTMAAICAVSSACHESRAVPKIHPRPASVDNQKEPTTTTSSRQSTPNNNMSATPESSPRVDDTATTMYLMDAVYEKLTLLQCNLHTLQVPLTRIYFAQASRHPQQWTHALRLLQWLFSKLEVTLDVALDDPLEPPLRQATAVLIAVGRLGCDAAATLSPSSMLAGHGLALCTALDALCTKALRPLVTTRHPIKDNDDDDCADDNHLEWQVDDESTALASSADDNDYDDYAVYRVGAAPDAPEATPAIDPVAWSLEVQKNAPRIRSSLAAAYNQAPPWHDHVTALQSFVHKTPVEDVQSLRALPTRLHDDLDRVQLREKTLNNVLLSDRSVYQRLFDAQIHLSSRLQTKEHKRKSLDTELTTLQTSLATTKSTLHTVNDKLTDVSQLTGLRAALTTLRADIHSMELTLELQQRALLQAQTNAQTRQRRLHTVSY</sequence>
<dbReference type="PROSITE" id="PS00107">
    <property type="entry name" value="PROTEIN_KINASE_ATP"/>
    <property type="match status" value="1"/>
</dbReference>
<dbReference type="InterPro" id="IPR019530">
    <property type="entry name" value="Intra-flagellar_transport_57"/>
</dbReference>
<gene>
    <name evidence="12" type="ORF">SPRG_01549</name>
</gene>
<dbReference type="AlphaFoldDB" id="A0A067CV70"/>
<feature type="region of interest" description="Disordered" evidence="10">
    <location>
        <begin position="327"/>
        <end position="368"/>
    </location>
</feature>
<organism evidence="12 13">
    <name type="scientific">Saprolegnia parasitica (strain CBS 223.65)</name>
    <dbReference type="NCBI Taxonomy" id="695850"/>
    <lineage>
        <taxon>Eukaryota</taxon>
        <taxon>Sar</taxon>
        <taxon>Stramenopiles</taxon>
        <taxon>Oomycota</taxon>
        <taxon>Saprolegniomycetes</taxon>
        <taxon>Saprolegniales</taxon>
        <taxon>Saprolegniaceae</taxon>
        <taxon>Saprolegnia</taxon>
    </lineage>
</organism>
<dbReference type="SUPFAM" id="SSF56112">
    <property type="entry name" value="Protein kinase-like (PK-like)"/>
    <property type="match status" value="1"/>
</dbReference>
<accession>A0A067CV70</accession>
<dbReference type="VEuPathDB" id="FungiDB:SPRG_01549"/>
<dbReference type="SMART" id="SM00220">
    <property type="entry name" value="S_TKc"/>
    <property type="match status" value="1"/>
</dbReference>
<dbReference type="STRING" id="695850.A0A067CV70"/>
<evidence type="ECO:0000256" key="6">
    <source>
        <dbReference type="ARBA" id="ARBA00022840"/>
    </source>
</evidence>
<keyword evidence="3" id="KW-0808">Transferase</keyword>
<dbReference type="EC" id="2.7.11.1" evidence="1"/>
<dbReference type="Pfam" id="PF10498">
    <property type="entry name" value="IFT57"/>
    <property type="match status" value="1"/>
</dbReference>
<evidence type="ECO:0000259" key="11">
    <source>
        <dbReference type="PROSITE" id="PS50011"/>
    </source>
</evidence>
<keyword evidence="2" id="KW-0723">Serine/threonine-protein kinase</keyword>
<feature type="compositionally biased region" description="Low complexity" evidence="10">
    <location>
        <begin position="343"/>
        <end position="352"/>
    </location>
</feature>
<dbReference type="GO" id="GO:0004674">
    <property type="term" value="F:protein serine/threonine kinase activity"/>
    <property type="evidence" value="ECO:0007669"/>
    <property type="project" value="UniProtKB-KW"/>
</dbReference>
<dbReference type="PROSITE" id="PS00108">
    <property type="entry name" value="PROTEIN_KINASE_ST"/>
    <property type="match status" value="1"/>
</dbReference>
<reference evidence="12 13" key="1">
    <citation type="journal article" date="2013" name="PLoS Genet.">
        <title>Distinctive expansion of potential virulence genes in the genome of the oomycete fish pathogen Saprolegnia parasitica.</title>
        <authorList>
            <person name="Jiang R.H."/>
            <person name="de Bruijn I."/>
            <person name="Haas B.J."/>
            <person name="Belmonte R."/>
            <person name="Lobach L."/>
            <person name="Christie J."/>
            <person name="van den Ackerveken G."/>
            <person name="Bottin A."/>
            <person name="Bulone V."/>
            <person name="Diaz-Moreno S.M."/>
            <person name="Dumas B."/>
            <person name="Fan L."/>
            <person name="Gaulin E."/>
            <person name="Govers F."/>
            <person name="Grenville-Briggs L.J."/>
            <person name="Horner N.R."/>
            <person name="Levin J.Z."/>
            <person name="Mammella M."/>
            <person name="Meijer H.J."/>
            <person name="Morris P."/>
            <person name="Nusbaum C."/>
            <person name="Oome S."/>
            <person name="Phillips A.J."/>
            <person name="van Rooyen D."/>
            <person name="Rzeszutek E."/>
            <person name="Saraiva M."/>
            <person name="Secombes C.J."/>
            <person name="Seidl M.F."/>
            <person name="Snel B."/>
            <person name="Stassen J.H."/>
            <person name="Sykes S."/>
            <person name="Tripathy S."/>
            <person name="van den Berg H."/>
            <person name="Vega-Arreguin J.C."/>
            <person name="Wawra S."/>
            <person name="Young S.K."/>
            <person name="Zeng Q."/>
            <person name="Dieguez-Uribeondo J."/>
            <person name="Russ C."/>
            <person name="Tyler B.M."/>
            <person name="van West P."/>
        </authorList>
    </citation>
    <scope>NUCLEOTIDE SEQUENCE [LARGE SCALE GENOMIC DNA]</scope>
    <source>
        <strain evidence="12 13">CBS 223.65</strain>
    </source>
</reference>
<feature type="domain" description="Protein kinase" evidence="11">
    <location>
        <begin position="61"/>
        <end position="324"/>
    </location>
</feature>
<evidence type="ECO:0000256" key="7">
    <source>
        <dbReference type="ARBA" id="ARBA00047899"/>
    </source>
</evidence>
<evidence type="ECO:0000313" key="12">
    <source>
        <dbReference type="EMBL" id="KDO34413.1"/>
    </source>
</evidence>
<dbReference type="PROSITE" id="PS50011">
    <property type="entry name" value="PROTEIN_KINASE_DOM"/>
    <property type="match status" value="1"/>
</dbReference>
<dbReference type="OMA" id="HERDMRD"/>
<comment type="catalytic activity">
    <reaction evidence="8">
        <text>L-seryl-[protein] + ATP = O-phospho-L-seryl-[protein] + ADP + H(+)</text>
        <dbReference type="Rhea" id="RHEA:17989"/>
        <dbReference type="Rhea" id="RHEA-COMP:9863"/>
        <dbReference type="Rhea" id="RHEA-COMP:11604"/>
        <dbReference type="ChEBI" id="CHEBI:15378"/>
        <dbReference type="ChEBI" id="CHEBI:29999"/>
        <dbReference type="ChEBI" id="CHEBI:30616"/>
        <dbReference type="ChEBI" id="CHEBI:83421"/>
        <dbReference type="ChEBI" id="CHEBI:456216"/>
        <dbReference type="EC" id="2.7.11.1"/>
    </reaction>
</comment>
<evidence type="ECO:0000256" key="9">
    <source>
        <dbReference type="PROSITE-ProRule" id="PRU10141"/>
    </source>
</evidence>
<proteinExistence type="predicted"/>
<dbReference type="Gene3D" id="1.10.510.10">
    <property type="entry name" value="Transferase(Phosphotransferase) domain 1"/>
    <property type="match status" value="1"/>
</dbReference>
<keyword evidence="4 9" id="KW-0547">Nucleotide-binding</keyword>
<dbReference type="InterPro" id="IPR051131">
    <property type="entry name" value="NEK_Ser/Thr_kinase_NIMA"/>
</dbReference>